<protein>
    <submittedName>
        <fullName evidence="2">Uncharacterized protein</fullName>
    </submittedName>
</protein>
<sequence>MYDSLLANVLTGIALVLLFAGVVTLYRTPGRNLPRQSGRTARKLFRAYVLMEAGMGVWIAAGWVDGTDAALGKAFATALYIGLLFFVIPRMKRLVRIADENDAEARANVE</sequence>
<dbReference type="RefSeq" id="WP_107576090.1">
    <property type="nucleotide sequence ID" value="NZ_PZPL01000002.1"/>
</dbReference>
<feature type="transmembrane region" description="Helical" evidence="1">
    <location>
        <begin position="6"/>
        <end position="26"/>
    </location>
</feature>
<reference evidence="2 3" key="1">
    <citation type="submission" date="2018-03" db="EMBL/GenBank/DDBJ databases">
        <title>Bacteriophage NCPPB3778 and a type I-E CRISPR drive the evolution of the US Biological Select Agent, Rathayibacter toxicus.</title>
        <authorList>
            <person name="Davis E.W.II."/>
            <person name="Tabima J.F."/>
            <person name="Weisberg A.J."/>
            <person name="Dantas Lopes L."/>
            <person name="Wiseman M.S."/>
            <person name="Wiseman M.S."/>
            <person name="Pupko T."/>
            <person name="Belcher M.S."/>
            <person name="Sechler A.J."/>
            <person name="Tancos M.A."/>
            <person name="Schroeder B.K."/>
            <person name="Murray T.D."/>
            <person name="Luster D.G."/>
            <person name="Schneider W.L."/>
            <person name="Rogers E."/>
            <person name="Andreote F.D."/>
            <person name="Grunwald N.J."/>
            <person name="Putnam M.L."/>
            <person name="Chang J.H."/>
        </authorList>
    </citation>
    <scope>NUCLEOTIDE SEQUENCE [LARGE SCALE GENOMIC DNA]</scope>
    <source>
        <strain evidence="2 3">DSM 15933</strain>
    </source>
</reference>
<organism evidence="2 3">
    <name type="scientific">Rathayibacter caricis DSM 15933</name>
    <dbReference type="NCBI Taxonomy" id="1328867"/>
    <lineage>
        <taxon>Bacteria</taxon>
        <taxon>Bacillati</taxon>
        <taxon>Actinomycetota</taxon>
        <taxon>Actinomycetes</taxon>
        <taxon>Micrococcales</taxon>
        <taxon>Microbacteriaceae</taxon>
        <taxon>Rathayibacter</taxon>
    </lineage>
</organism>
<name>A0A2T4UP20_9MICO</name>
<comment type="caution">
    <text evidence="2">The sequence shown here is derived from an EMBL/GenBank/DDBJ whole genome shotgun (WGS) entry which is preliminary data.</text>
</comment>
<evidence type="ECO:0000313" key="2">
    <source>
        <dbReference type="EMBL" id="PTL71280.1"/>
    </source>
</evidence>
<dbReference type="Proteomes" id="UP000241085">
    <property type="component" value="Unassembled WGS sequence"/>
</dbReference>
<feature type="transmembrane region" description="Helical" evidence="1">
    <location>
        <begin position="47"/>
        <end position="64"/>
    </location>
</feature>
<accession>A0A2T4UP20</accession>
<dbReference type="AlphaFoldDB" id="A0A2T4UP20"/>
<evidence type="ECO:0000313" key="3">
    <source>
        <dbReference type="Proteomes" id="UP000241085"/>
    </source>
</evidence>
<feature type="transmembrane region" description="Helical" evidence="1">
    <location>
        <begin position="70"/>
        <end position="88"/>
    </location>
</feature>
<proteinExistence type="predicted"/>
<dbReference type="GeneID" id="55634262"/>
<gene>
    <name evidence="2" type="ORF">C1I63_18805</name>
</gene>
<dbReference type="EMBL" id="PZPL01000002">
    <property type="protein sequence ID" value="PTL71280.1"/>
    <property type="molecule type" value="Genomic_DNA"/>
</dbReference>
<keyword evidence="1" id="KW-1133">Transmembrane helix</keyword>
<keyword evidence="1" id="KW-0812">Transmembrane</keyword>
<keyword evidence="1" id="KW-0472">Membrane</keyword>
<keyword evidence="3" id="KW-1185">Reference proteome</keyword>
<evidence type="ECO:0000256" key="1">
    <source>
        <dbReference type="SAM" id="Phobius"/>
    </source>
</evidence>